<evidence type="ECO:0008006" key="4">
    <source>
        <dbReference type="Google" id="ProtNLM"/>
    </source>
</evidence>
<reference evidence="2" key="1">
    <citation type="submission" date="2022-01" db="EMBL/GenBank/DDBJ databases">
        <title>PSI-footprinting approach for the identification of protein synthesis inhibitor producers.</title>
        <authorList>
            <person name="Handel F."/>
            <person name="Kulik A."/>
            <person name="Wex K.W."/>
            <person name="Berscheid A."/>
            <person name="Saur J.S."/>
            <person name="Winkler A."/>
            <person name="Wibberg D."/>
            <person name="Kalinowski J."/>
            <person name="Broetz-Oesterhelt H."/>
            <person name="Mast Y."/>
        </authorList>
    </citation>
    <scope>NUCLEOTIDE SEQUENCE</scope>
    <source>
        <strain evidence="2">KNN 49.3e</strain>
    </source>
</reference>
<dbReference type="RefSeq" id="WP_162831024.1">
    <property type="nucleotide sequence ID" value="NZ_CP091196.1"/>
</dbReference>
<name>A0ABY4NN31_9PSEU</name>
<keyword evidence="1" id="KW-1133">Transmembrane helix</keyword>
<sequence length="56" mass="6374">MALVISVIWTLIQVGHAALFLVRGERTWVDWLVAVGGVLVSAVWWSIYVQARRHRS</sequence>
<accession>A0ABY4NN31</accession>
<gene>
    <name evidence="2" type="ORF">L1857_02510</name>
</gene>
<feature type="transmembrane region" description="Helical" evidence="1">
    <location>
        <begin position="27"/>
        <end position="49"/>
    </location>
</feature>
<evidence type="ECO:0000256" key="1">
    <source>
        <dbReference type="SAM" id="Phobius"/>
    </source>
</evidence>
<keyword evidence="1" id="KW-0472">Membrane</keyword>
<dbReference type="Proteomes" id="UP000830158">
    <property type="component" value="Chromosome"/>
</dbReference>
<proteinExistence type="predicted"/>
<dbReference type="EMBL" id="CP091196">
    <property type="protein sequence ID" value="UQS21776.1"/>
    <property type="molecule type" value="Genomic_DNA"/>
</dbReference>
<keyword evidence="1" id="KW-0812">Transmembrane</keyword>
<evidence type="ECO:0000313" key="3">
    <source>
        <dbReference type="Proteomes" id="UP000830158"/>
    </source>
</evidence>
<evidence type="ECO:0000313" key="2">
    <source>
        <dbReference type="EMBL" id="UQS21776.1"/>
    </source>
</evidence>
<protein>
    <recommendedName>
        <fullName evidence="4">Integral membrane protein</fullName>
    </recommendedName>
</protein>
<keyword evidence="3" id="KW-1185">Reference proteome</keyword>
<organism evidence="2 3">
    <name type="scientific">Amycolatopsis thermalba</name>
    <dbReference type="NCBI Taxonomy" id="944492"/>
    <lineage>
        <taxon>Bacteria</taxon>
        <taxon>Bacillati</taxon>
        <taxon>Actinomycetota</taxon>
        <taxon>Actinomycetes</taxon>
        <taxon>Pseudonocardiales</taxon>
        <taxon>Pseudonocardiaceae</taxon>
        <taxon>Amycolatopsis</taxon>
    </lineage>
</organism>